<dbReference type="CDD" id="cd06662">
    <property type="entry name" value="SURF1"/>
    <property type="match status" value="1"/>
</dbReference>
<keyword evidence="3 6" id="KW-0812">Transmembrane</keyword>
<comment type="caution">
    <text evidence="7">The sequence shown here is derived from an EMBL/GenBank/DDBJ whole genome shotgun (WGS) entry which is preliminary data.</text>
</comment>
<gene>
    <name evidence="7" type="ORF">GCM10023153_03120</name>
</gene>
<dbReference type="Proteomes" id="UP001500390">
    <property type="component" value="Unassembled WGS sequence"/>
</dbReference>
<comment type="similarity">
    <text evidence="2 6">Belongs to the SURF1 family.</text>
</comment>
<dbReference type="Pfam" id="PF02104">
    <property type="entry name" value="SURF1"/>
    <property type="match status" value="1"/>
</dbReference>
<dbReference type="InterPro" id="IPR045214">
    <property type="entry name" value="Surf1/Surf4"/>
</dbReference>
<evidence type="ECO:0000256" key="1">
    <source>
        <dbReference type="ARBA" id="ARBA00004370"/>
    </source>
</evidence>
<evidence type="ECO:0000313" key="7">
    <source>
        <dbReference type="EMBL" id="GAA4388142.1"/>
    </source>
</evidence>
<name>A0ABP8JB99_9MICO</name>
<accession>A0ABP8JB99</accession>
<evidence type="ECO:0000313" key="8">
    <source>
        <dbReference type="Proteomes" id="UP001500390"/>
    </source>
</evidence>
<keyword evidence="5 6" id="KW-0472">Membrane</keyword>
<keyword evidence="6" id="KW-1003">Cell membrane</keyword>
<evidence type="ECO:0000256" key="5">
    <source>
        <dbReference type="ARBA" id="ARBA00023136"/>
    </source>
</evidence>
<evidence type="ECO:0000256" key="4">
    <source>
        <dbReference type="ARBA" id="ARBA00022989"/>
    </source>
</evidence>
<keyword evidence="4 6" id="KW-1133">Transmembrane helix</keyword>
<evidence type="ECO:0000256" key="6">
    <source>
        <dbReference type="RuleBase" id="RU363076"/>
    </source>
</evidence>
<evidence type="ECO:0000256" key="2">
    <source>
        <dbReference type="ARBA" id="ARBA00007165"/>
    </source>
</evidence>
<dbReference type="PROSITE" id="PS51257">
    <property type="entry name" value="PROKAR_LIPOPROTEIN"/>
    <property type="match status" value="1"/>
</dbReference>
<feature type="transmembrane region" description="Helical" evidence="6">
    <location>
        <begin position="227"/>
        <end position="244"/>
    </location>
</feature>
<sequence length="271" mass="30179">MYDGYRGWVFRRLVTPRWLGALVLAALFAVACYHLGWWQYDRHLAKAERNERLDEHYRGDVVPLGEVLTPSGLAVEDEWRRVTVTGTYEAGPVFVRGRSLDGEAGLEVLWGLRPDAGGPAVVVNRGFVRPSDQGASVRPSVAPAPDGEVTVTGWARRGEASRGKEAAAGTVASINLPEVADQMALTDVLPDYVLLDSERTADGATPQRPQPLGEPDRSLGTHLAYAYQWWLTMALGFVLIWFGIRRELRAENPQQYPPKVKKTRIWDEEDE</sequence>
<dbReference type="InterPro" id="IPR002994">
    <property type="entry name" value="Surf1/Shy1"/>
</dbReference>
<keyword evidence="8" id="KW-1185">Reference proteome</keyword>
<dbReference type="EMBL" id="BAABFX010000009">
    <property type="protein sequence ID" value="GAA4388142.1"/>
    <property type="molecule type" value="Genomic_DNA"/>
</dbReference>
<dbReference type="PROSITE" id="PS50895">
    <property type="entry name" value="SURF1"/>
    <property type="match status" value="1"/>
</dbReference>
<reference evidence="8" key="1">
    <citation type="journal article" date="2019" name="Int. J. Syst. Evol. Microbiol.">
        <title>The Global Catalogue of Microorganisms (GCM) 10K type strain sequencing project: providing services to taxonomists for standard genome sequencing and annotation.</title>
        <authorList>
            <consortium name="The Broad Institute Genomics Platform"/>
            <consortium name="The Broad Institute Genome Sequencing Center for Infectious Disease"/>
            <person name="Wu L."/>
            <person name="Ma J."/>
        </authorList>
    </citation>
    <scope>NUCLEOTIDE SEQUENCE [LARGE SCALE GENOMIC DNA]</scope>
    <source>
        <strain evidence="8">JCM 17738</strain>
    </source>
</reference>
<organism evidence="7 8">
    <name type="scientific">Ornithinibacter aureus</name>
    <dbReference type="NCBI Taxonomy" id="622664"/>
    <lineage>
        <taxon>Bacteria</taxon>
        <taxon>Bacillati</taxon>
        <taxon>Actinomycetota</taxon>
        <taxon>Actinomycetes</taxon>
        <taxon>Micrococcales</taxon>
        <taxon>Intrasporangiaceae</taxon>
        <taxon>Ornithinibacter</taxon>
    </lineage>
</organism>
<evidence type="ECO:0000256" key="3">
    <source>
        <dbReference type="ARBA" id="ARBA00022692"/>
    </source>
</evidence>
<comment type="subcellular location">
    <subcellularLocation>
        <location evidence="6">Cell membrane</location>
        <topology evidence="6">Multi-pass membrane protein</topology>
    </subcellularLocation>
    <subcellularLocation>
        <location evidence="1">Membrane</location>
    </subcellularLocation>
</comment>
<proteinExistence type="inferred from homology"/>
<dbReference type="PANTHER" id="PTHR23427:SF2">
    <property type="entry name" value="SURFEIT LOCUS PROTEIN 1"/>
    <property type="match status" value="1"/>
</dbReference>
<feature type="transmembrane region" description="Helical" evidence="6">
    <location>
        <begin position="21"/>
        <end position="40"/>
    </location>
</feature>
<dbReference type="PANTHER" id="PTHR23427">
    <property type="entry name" value="SURFEIT LOCUS PROTEIN"/>
    <property type="match status" value="1"/>
</dbReference>
<protein>
    <recommendedName>
        <fullName evidence="6">SURF1-like protein</fullName>
    </recommendedName>
</protein>